<protein>
    <recommendedName>
        <fullName evidence="2">Phage conserved hypothetical protein C-terminal domain-containing protein</fullName>
    </recommendedName>
</protein>
<evidence type="ECO:0000313" key="4">
    <source>
        <dbReference type="Proteomes" id="UP000186341"/>
    </source>
</evidence>
<comment type="caution">
    <text evidence="3">The sequence shown here is derived from an EMBL/GenBank/DDBJ whole genome shotgun (WGS) entry which is preliminary data.</text>
</comment>
<accession>A0A1U7NHV0</accession>
<reference evidence="3 4" key="1">
    <citation type="submission" date="2016-11" db="EMBL/GenBank/DDBJ databases">
        <title>Description of two novel members of the family Erysipelotrichaceae: Ileibacterium lipovorans gen. nov., sp. nov. and Dubosiella newyorkensis, gen. nov., sp. nov.</title>
        <authorList>
            <person name="Cox L.M."/>
            <person name="Sohn J."/>
            <person name="Tyrrell K.L."/>
            <person name="Citron D.M."/>
            <person name="Lawson P.A."/>
            <person name="Patel N.B."/>
            <person name="Iizumi T."/>
            <person name="Perez-Perez G.I."/>
            <person name="Goldstein E.J."/>
            <person name="Blaser M.J."/>
        </authorList>
    </citation>
    <scope>NUCLEOTIDE SEQUENCE [LARGE SCALE GENOMIC DNA]</scope>
    <source>
        <strain evidence="3 4">NYU-BL-A3</strain>
    </source>
</reference>
<dbReference type="Pfam" id="PF09524">
    <property type="entry name" value="Phg_2220_C"/>
    <property type="match status" value="1"/>
</dbReference>
<evidence type="ECO:0000256" key="1">
    <source>
        <dbReference type="SAM" id="MobiDB-lite"/>
    </source>
</evidence>
<feature type="compositionally biased region" description="Polar residues" evidence="1">
    <location>
        <begin position="122"/>
        <end position="133"/>
    </location>
</feature>
<sequence>MERGWVKNYRKIEDWEWYKKPLTAHLFQHLIRRANHTVKKWQGYEIPAGCLVTSIPHLAEQTGLSIQQVKTSLSHLYSSLDIEKVTDIITDGKKANFTVLKVNHYSVYQEDNRPVNRPLTDEQPTGNRPVTTNKNERIKELKNERNIKTMSGDKPPDTPAAEVIRYLNEKADKKFSPNSDASCKPINARIREGASIEDLKRVIDLKVSEWKDNETMNKYLRPQTLFGPQKFEQYMNEVPAKREKTKEEMQAEYGGLWL</sequence>
<dbReference type="AlphaFoldDB" id="A0A1U7NHV0"/>
<dbReference type="RefSeq" id="WP_075818195.1">
    <property type="nucleotide sequence ID" value="NZ_CASUAI010000020.1"/>
</dbReference>
<dbReference type="NCBIfam" id="TIGR02220">
    <property type="entry name" value="phg_TIGR02220"/>
    <property type="match status" value="1"/>
</dbReference>
<dbReference type="EMBL" id="MPJW01000078">
    <property type="protein sequence ID" value="OLU41660.1"/>
    <property type="molecule type" value="Genomic_DNA"/>
</dbReference>
<evidence type="ECO:0000259" key="2">
    <source>
        <dbReference type="Pfam" id="PF09524"/>
    </source>
</evidence>
<feature type="domain" description="Phage conserved hypothetical protein C-terminal" evidence="2">
    <location>
        <begin position="163"/>
        <end position="236"/>
    </location>
</feature>
<proteinExistence type="predicted"/>
<name>A0A1U7NHV0_9FIRM</name>
<keyword evidence="4" id="KW-1185">Reference proteome</keyword>
<organism evidence="3 4">
    <name type="scientific">Ileibacterium valens</name>
    <dbReference type="NCBI Taxonomy" id="1862668"/>
    <lineage>
        <taxon>Bacteria</taxon>
        <taxon>Bacillati</taxon>
        <taxon>Bacillota</taxon>
        <taxon>Erysipelotrichia</taxon>
        <taxon>Erysipelotrichales</taxon>
        <taxon>Erysipelotrichaceae</taxon>
        <taxon>Ileibacterium</taxon>
    </lineage>
</organism>
<gene>
    <name evidence="3" type="ORF">BO222_02860</name>
</gene>
<dbReference type="Proteomes" id="UP000186341">
    <property type="component" value="Unassembled WGS sequence"/>
</dbReference>
<feature type="region of interest" description="Disordered" evidence="1">
    <location>
        <begin position="114"/>
        <end position="134"/>
    </location>
</feature>
<evidence type="ECO:0000313" key="3">
    <source>
        <dbReference type="EMBL" id="OLU41660.1"/>
    </source>
</evidence>
<dbReference type="InterPro" id="IPR011741">
    <property type="entry name" value="Phg_2220_C"/>
</dbReference>